<dbReference type="Pfam" id="PF00583">
    <property type="entry name" value="Acetyltransf_1"/>
    <property type="match status" value="1"/>
</dbReference>
<dbReference type="Proteomes" id="UP000315226">
    <property type="component" value="Unassembled WGS sequence"/>
</dbReference>
<dbReference type="GO" id="GO:0016747">
    <property type="term" value="F:acyltransferase activity, transferring groups other than amino-acyl groups"/>
    <property type="evidence" value="ECO:0007669"/>
    <property type="project" value="InterPro"/>
</dbReference>
<reference evidence="4 5" key="1">
    <citation type="submission" date="2019-06" db="EMBL/GenBank/DDBJ databases">
        <title>Whole genome shotgun sequence of Streptomyces gardneri NBRC 12865.</title>
        <authorList>
            <person name="Hosoyama A."/>
            <person name="Uohara A."/>
            <person name="Ohji S."/>
            <person name="Ichikawa N."/>
        </authorList>
    </citation>
    <scope>NUCLEOTIDE SEQUENCE [LARGE SCALE GENOMIC DNA]</scope>
    <source>
        <strain evidence="4 5">NBRC 12865</strain>
    </source>
</reference>
<dbReference type="EMBL" id="BJMN01000079">
    <property type="protein sequence ID" value="GEB62134.1"/>
    <property type="molecule type" value="Genomic_DNA"/>
</dbReference>
<keyword evidence="2" id="KW-0012">Acyltransferase</keyword>
<comment type="caution">
    <text evidence="4">The sequence shown here is derived from an EMBL/GenBank/DDBJ whole genome shotgun (WGS) entry which is preliminary data.</text>
</comment>
<gene>
    <name evidence="4" type="ORF">SGA01_77390</name>
</gene>
<dbReference type="RefSeq" id="WP_141302805.1">
    <property type="nucleotide sequence ID" value="NZ_BJMN01000079.1"/>
</dbReference>
<dbReference type="InterPro" id="IPR000182">
    <property type="entry name" value="GNAT_dom"/>
</dbReference>
<organism evidence="4 5">
    <name type="scientific">Streptomyces gardneri</name>
    <dbReference type="NCBI Taxonomy" id="66892"/>
    <lineage>
        <taxon>Bacteria</taxon>
        <taxon>Bacillati</taxon>
        <taxon>Actinomycetota</taxon>
        <taxon>Actinomycetes</taxon>
        <taxon>Kitasatosporales</taxon>
        <taxon>Streptomycetaceae</taxon>
        <taxon>Streptomyces</taxon>
    </lineage>
</organism>
<evidence type="ECO:0000313" key="4">
    <source>
        <dbReference type="EMBL" id="GEB62134.1"/>
    </source>
</evidence>
<evidence type="ECO:0000313" key="5">
    <source>
        <dbReference type="Proteomes" id="UP000315226"/>
    </source>
</evidence>
<keyword evidence="5" id="KW-1185">Reference proteome</keyword>
<dbReference type="PANTHER" id="PTHR43877">
    <property type="entry name" value="AMINOALKYLPHOSPHONATE N-ACETYLTRANSFERASE-RELATED-RELATED"/>
    <property type="match status" value="1"/>
</dbReference>
<evidence type="ECO:0000256" key="1">
    <source>
        <dbReference type="ARBA" id="ARBA00022679"/>
    </source>
</evidence>
<evidence type="ECO:0000259" key="3">
    <source>
        <dbReference type="PROSITE" id="PS51186"/>
    </source>
</evidence>
<dbReference type="SUPFAM" id="SSF55729">
    <property type="entry name" value="Acyl-CoA N-acyltransferases (Nat)"/>
    <property type="match status" value="1"/>
</dbReference>
<proteinExistence type="predicted"/>
<evidence type="ECO:0000256" key="2">
    <source>
        <dbReference type="ARBA" id="ARBA00023315"/>
    </source>
</evidence>
<dbReference type="InterPro" id="IPR016181">
    <property type="entry name" value="Acyl_CoA_acyltransferase"/>
</dbReference>
<keyword evidence="1" id="KW-0808">Transferase</keyword>
<feature type="domain" description="N-acetyltransferase" evidence="3">
    <location>
        <begin position="1"/>
        <end position="160"/>
    </location>
</feature>
<dbReference type="PROSITE" id="PS51186">
    <property type="entry name" value="GNAT"/>
    <property type="match status" value="1"/>
</dbReference>
<dbReference type="Gene3D" id="3.40.630.30">
    <property type="match status" value="1"/>
</dbReference>
<accession>A0A4Y3RXQ2</accession>
<dbReference type="OrthoDB" id="5173601at2"/>
<dbReference type="CDD" id="cd04301">
    <property type="entry name" value="NAT_SF"/>
    <property type="match status" value="1"/>
</dbReference>
<protein>
    <recommendedName>
        <fullName evidence="3">N-acetyltransferase domain-containing protein</fullName>
    </recommendedName>
</protein>
<dbReference type="AlphaFoldDB" id="A0A4Y3RXQ2"/>
<sequence length="169" mass="18010">MEIRPCRAEDVPVLDRHIPAPGAPSRHADRFARQEAGAGTYLLAWRDGVPVGHGQVRWDGCAAPEVRAALGDCPELNGLDVWPEGLRGQGIGTALVHAAEELVRERGGTALGLGVARDNPRAAALYARLGYEPVVAYTDRWAWTDAAGRTHACADACTFLVRPLAVRGG</sequence>
<name>A0A4Y3RXQ2_9ACTN</name>
<dbReference type="InterPro" id="IPR050832">
    <property type="entry name" value="Bact_Acetyltransf"/>
</dbReference>